<comment type="caution">
    <text evidence="10">The sequence shown here is derived from an EMBL/GenBank/DDBJ whole genome shotgun (WGS) entry which is preliminary data.</text>
</comment>
<dbReference type="GeneID" id="85384971"/>
<evidence type="ECO:0000256" key="6">
    <source>
        <dbReference type="ARBA" id="ARBA00023242"/>
    </source>
</evidence>
<protein>
    <recommendedName>
        <fullName evidence="9">C2H2-type domain-containing protein</fullName>
    </recommendedName>
</protein>
<evidence type="ECO:0000256" key="2">
    <source>
        <dbReference type="ARBA" id="ARBA00022723"/>
    </source>
</evidence>
<dbReference type="Proteomes" id="UP001244207">
    <property type="component" value="Unassembled WGS sequence"/>
</dbReference>
<keyword evidence="5" id="KW-0862">Zinc</keyword>
<reference evidence="10" key="1">
    <citation type="submission" date="2021-12" db="EMBL/GenBank/DDBJ databases">
        <title>Comparative genomics, transcriptomics and evolutionary studies reveal genomic signatures of adaptation to plant cell wall in hemibiotrophic fungi.</title>
        <authorList>
            <consortium name="DOE Joint Genome Institute"/>
            <person name="Baroncelli R."/>
            <person name="Diaz J.F."/>
            <person name="Benocci T."/>
            <person name="Peng M."/>
            <person name="Battaglia E."/>
            <person name="Haridas S."/>
            <person name="Andreopoulos W."/>
            <person name="Labutti K."/>
            <person name="Pangilinan J."/>
            <person name="Floch G.L."/>
            <person name="Makela M.R."/>
            <person name="Henrissat B."/>
            <person name="Grigoriev I.V."/>
            <person name="Crouch J.A."/>
            <person name="De Vries R.P."/>
            <person name="Sukno S.A."/>
            <person name="Thon M.R."/>
        </authorList>
    </citation>
    <scope>NUCLEOTIDE SEQUENCE</scope>
    <source>
        <strain evidence="10">CBS 112980</strain>
    </source>
</reference>
<feature type="domain" description="C2H2-type" evidence="9">
    <location>
        <begin position="9"/>
        <end position="36"/>
    </location>
</feature>
<sequence length="739" mass="83671">MTEAIAGQYVCSFCNRCFRKHEHLQRHRRIHTNEKPYNCECGLSFSRQDLLQRHRRISPCDQRQHATSYGNINAYGSHDRVRPTRKDRNSQDRAPQFSIEVERTLRSSSCGILEQRRVSPTAHQFAQEPISTPETTLPLPPEYADLECSYLRSQPEKHVLADFENFFRTSGLQQIADDLSRTQRHGLNDTRNSLMEETLSNASDHCLSLPTQDTARRKTQTPMTEGSMRQGTDQIQGSWSNYEQKCPDLVPPSARACARYLTSYVKNSRVPLFHNNVQIYELDPVTKFALYALGAIHLYEVRNAMSLFTTSRHLAFQRWTSDMDNSREKPSQSLTPSDALIAYHFLAEFLKVAQPVDVVREFEICATAISFYSRLWRFHFPTDQRPVKSDPNSTRAFQCSRIIVLCSLVLDGFLLGFSVATQSDDLKSTFKCPLSSLLSHDSVGEGGEQSRELFNTGDIIALFDVLAHEHDNELGNCIPDSESILSKFPPDVHFVLLSFIILRIRMDKDASMLGISSEILALERTRLLLTLSKIVRLLRLQMSSMTASPTVCKAQSNYSFACLVHLRAVCPLDLNYATDPSQLVASLKAIKPKFEEQFSRSLLQCIEHCLELLEEPASTGLLHYVRQQASSWGLETVLWAFESAIFLSKWIQKYTAVASSVKEDEAYQRAVKLLGMATSSLPDVEELPIDPDAETLSWSTLKFWGSVLQGIETKAFATRLGKTLDILAEFQSESPATPH</sequence>
<dbReference type="PROSITE" id="PS50157">
    <property type="entry name" value="ZINC_FINGER_C2H2_2"/>
    <property type="match status" value="1"/>
</dbReference>
<dbReference type="FunFam" id="3.30.160.60:FF:002343">
    <property type="entry name" value="Zinc finger protein 33A"/>
    <property type="match status" value="1"/>
</dbReference>
<evidence type="ECO:0000256" key="5">
    <source>
        <dbReference type="ARBA" id="ARBA00022833"/>
    </source>
</evidence>
<dbReference type="AlphaFoldDB" id="A0AAD8U829"/>
<evidence type="ECO:0000259" key="9">
    <source>
        <dbReference type="PROSITE" id="PS50157"/>
    </source>
</evidence>
<dbReference type="GO" id="GO:0008270">
    <property type="term" value="F:zinc ion binding"/>
    <property type="evidence" value="ECO:0007669"/>
    <property type="project" value="UniProtKB-KW"/>
</dbReference>
<evidence type="ECO:0000256" key="8">
    <source>
        <dbReference type="SAM" id="MobiDB-lite"/>
    </source>
</evidence>
<dbReference type="SUPFAM" id="SSF57667">
    <property type="entry name" value="beta-beta-alpha zinc fingers"/>
    <property type="match status" value="1"/>
</dbReference>
<accession>A0AAD8U829</accession>
<dbReference type="Gene3D" id="3.30.160.60">
    <property type="entry name" value="Classic Zinc Finger"/>
    <property type="match status" value="2"/>
</dbReference>
<dbReference type="InterPro" id="IPR013087">
    <property type="entry name" value="Znf_C2H2_type"/>
</dbReference>
<proteinExistence type="predicted"/>
<evidence type="ECO:0000256" key="7">
    <source>
        <dbReference type="PROSITE-ProRule" id="PRU00042"/>
    </source>
</evidence>
<dbReference type="PROSITE" id="PS00028">
    <property type="entry name" value="ZINC_FINGER_C2H2_1"/>
    <property type="match status" value="1"/>
</dbReference>
<dbReference type="RefSeq" id="XP_060359206.1">
    <property type="nucleotide sequence ID" value="XM_060501071.1"/>
</dbReference>
<gene>
    <name evidence="10" type="ORF">BDZ83DRAFT_108839</name>
</gene>
<keyword evidence="4 7" id="KW-0863">Zinc-finger</keyword>
<evidence type="ECO:0000313" key="10">
    <source>
        <dbReference type="EMBL" id="KAK1711882.1"/>
    </source>
</evidence>
<dbReference type="GO" id="GO:0000981">
    <property type="term" value="F:DNA-binding transcription factor activity, RNA polymerase II-specific"/>
    <property type="evidence" value="ECO:0007669"/>
    <property type="project" value="TreeGrafter"/>
</dbReference>
<organism evidence="10 11">
    <name type="scientific">Glomerella acutata</name>
    <name type="common">Colletotrichum acutatum</name>
    <dbReference type="NCBI Taxonomy" id="27357"/>
    <lineage>
        <taxon>Eukaryota</taxon>
        <taxon>Fungi</taxon>
        <taxon>Dikarya</taxon>
        <taxon>Ascomycota</taxon>
        <taxon>Pezizomycotina</taxon>
        <taxon>Sordariomycetes</taxon>
        <taxon>Hypocreomycetidae</taxon>
        <taxon>Glomerellales</taxon>
        <taxon>Glomerellaceae</taxon>
        <taxon>Colletotrichum</taxon>
        <taxon>Colletotrichum acutatum species complex</taxon>
    </lineage>
</organism>
<keyword evidence="3" id="KW-0677">Repeat</keyword>
<evidence type="ECO:0000256" key="4">
    <source>
        <dbReference type="ARBA" id="ARBA00022771"/>
    </source>
</evidence>
<dbReference type="EMBL" id="JAHMHS010000155">
    <property type="protein sequence ID" value="KAK1711882.1"/>
    <property type="molecule type" value="Genomic_DNA"/>
</dbReference>
<evidence type="ECO:0000313" key="11">
    <source>
        <dbReference type="Proteomes" id="UP001244207"/>
    </source>
</evidence>
<dbReference type="PANTHER" id="PTHR24394">
    <property type="entry name" value="ZINC FINGER PROTEIN"/>
    <property type="match status" value="1"/>
</dbReference>
<keyword evidence="6" id="KW-0539">Nucleus</keyword>
<dbReference type="PANTHER" id="PTHR24394:SF44">
    <property type="entry name" value="ZINC FINGER PROTEIN 271-LIKE"/>
    <property type="match status" value="1"/>
</dbReference>
<dbReference type="Pfam" id="PF00096">
    <property type="entry name" value="zf-C2H2"/>
    <property type="match status" value="1"/>
</dbReference>
<name>A0AAD8U829_GLOAC</name>
<evidence type="ECO:0000256" key="1">
    <source>
        <dbReference type="ARBA" id="ARBA00004123"/>
    </source>
</evidence>
<keyword evidence="2" id="KW-0479">Metal-binding</keyword>
<comment type="subcellular location">
    <subcellularLocation>
        <location evidence="1">Nucleus</location>
    </subcellularLocation>
</comment>
<dbReference type="InterPro" id="IPR036236">
    <property type="entry name" value="Znf_C2H2_sf"/>
</dbReference>
<evidence type="ECO:0000256" key="3">
    <source>
        <dbReference type="ARBA" id="ARBA00022737"/>
    </source>
</evidence>
<feature type="compositionally biased region" description="Basic and acidic residues" evidence="8">
    <location>
        <begin position="77"/>
        <end position="91"/>
    </location>
</feature>
<feature type="region of interest" description="Disordered" evidence="8">
    <location>
        <begin position="71"/>
        <end position="93"/>
    </location>
</feature>
<dbReference type="GO" id="GO:0005634">
    <property type="term" value="C:nucleus"/>
    <property type="evidence" value="ECO:0007669"/>
    <property type="project" value="UniProtKB-SubCell"/>
</dbReference>
<keyword evidence="11" id="KW-1185">Reference proteome</keyword>